<dbReference type="GO" id="GO:0006631">
    <property type="term" value="P:fatty acid metabolic process"/>
    <property type="evidence" value="ECO:0007669"/>
    <property type="project" value="TreeGrafter"/>
</dbReference>
<feature type="domain" description="AMP-binding enzyme C-terminal" evidence="4">
    <location>
        <begin position="441"/>
        <end position="517"/>
    </location>
</feature>
<comment type="similarity">
    <text evidence="1">Belongs to the ATP-dependent AMP-binding enzyme family.</text>
</comment>
<dbReference type="Proteomes" id="UP000317573">
    <property type="component" value="Unassembled WGS sequence"/>
</dbReference>
<dbReference type="Gene3D" id="3.40.50.980">
    <property type="match status" value="2"/>
</dbReference>
<evidence type="ECO:0000256" key="2">
    <source>
        <dbReference type="ARBA" id="ARBA00022598"/>
    </source>
</evidence>
<dbReference type="RefSeq" id="WP_145692097.1">
    <property type="nucleotide sequence ID" value="NZ_VLJT01000025.1"/>
</dbReference>
<evidence type="ECO:0000256" key="1">
    <source>
        <dbReference type="ARBA" id="ARBA00006432"/>
    </source>
</evidence>
<dbReference type="PANTHER" id="PTHR43201:SF5">
    <property type="entry name" value="MEDIUM-CHAIN ACYL-COA LIGASE ACSF2, MITOCHONDRIAL"/>
    <property type="match status" value="1"/>
</dbReference>
<dbReference type="Pfam" id="PF00501">
    <property type="entry name" value="AMP-binding"/>
    <property type="match status" value="1"/>
</dbReference>
<feature type="domain" description="AMP-dependent synthetase/ligase" evidence="3">
    <location>
        <begin position="26"/>
        <end position="389"/>
    </location>
</feature>
<comment type="caution">
    <text evidence="5">The sequence shown here is derived from an EMBL/GenBank/DDBJ whole genome shotgun (WGS) entry which is preliminary data.</text>
</comment>
<dbReference type="InterPro" id="IPR045851">
    <property type="entry name" value="AMP-bd_C_sf"/>
</dbReference>
<accession>A0A562E384</accession>
<dbReference type="SUPFAM" id="SSF56801">
    <property type="entry name" value="Acetyl-CoA synthetase-like"/>
    <property type="match status" value="1"/>
</dbReference>
<keyword evidence="2" id="KW-0436">Ligase</keyword>
<evidence type="ECO:0000259" key="4">
    <source>
        <dbReference type="Pfam" id="PF13193"/>
    </source>
</evidence>
<dbReference type="Gene3D" id="3.30.300.30">
    <property type="match status" value="1"/>
</dbReference>
<dbReference type="EMBL" id="VLJT01000025">
    <property type="protein sequence ID" value="TWH16247.1"/>
    <property type="molecule type" value="Genomic_DNA"/>
</dbReference>
<dbReference type="GO" id="GO:0031956">
    <property type="term" value="F:medium-chain fatty acid-CoA ligase activity"/>
    <property type="evidence" value="ECO:0007669"/>
    <property type="project" value="TreeGrafter"/>
</dbReference>
<evidence type="ECO:0000259" key="3">
    <source>
        <dbReference type="Pfam" id="PF00501"/>
    </source>
</evidence>
<evidence type="ECO:0000313" key="6">
    <source>
        <dbReference type="Proteomes" id="UP000317573"/>
    </source>
</evidence>
<dbReference type="FunFam" id="3.30.300.30:FF:000008">
    <property type="entry name" value="2,3-dihydroxybenzoate-AMP ligase"/>
    <property type="match status" value="1"/>
</dbReference>
<dbReference type="InterPro" id="IPR020845">
    <property type="entry name" value="AMP-binding_CS"/>
</dbReference>
<dbReference type="PROSITE" id="PS00455">
    <property type="entry name" value="AMP_BINDING"/>
    <property type="match status" value="1"/>
</dbReference>
<proteinExistence type="inferred from homology"/>
<dbReference type="PANTHER" id="PTHR43201">
    <property type="entry name" value="ACYL-COA SYNTHETASE"/>
    <property type="match status" value="1"/>
</dbReference>
<evidence type="ECO:0000313" key="5">
    <source>
        <dbReference type="EMBL" id="TWH16247.1"/>
    </source>
</evidence>
<dbReference type="InterPro" id="IPR025110">
    <property type="entry name" value="AMP-bd_C"/>
</dbReference>
<dbReference type="Pfam" id="PF13193">
    <property type="entry name" value="AMP-binding_C"/>
    <property type="match status" value="1"/>
</dbReference>
<gene>
    <name evidence="5" type="ORF">L618_002700000260</name>
</gene>
<dbReference type="AlphaFoldDB" id="A0A562E384"/>
<name>A0A562E384_RHORH</name>
<protein>
    <submittedName>
        <fullName evidence="5">Fatty-acyl-CoA synthase</fullName>
    </submittedName>
</protein>
<organism evidence="5 6">
    <name type="scientific">Rhodococcus rhodochrous J45</name>
    <dbReference type="NCBI Taxonomy" id="935266"/>
    <lineage>
        <taxon>Bacteria</taxon>
        <taxon>Bacillati</taxon>
        <taxon>Actinomycetota</taxon>
        <taxon>Actinomycetes</taxon>
        <taxon>Mycobacteriales</taxon>
        <taxon>Nocardiaceae</taxon>
        <taxon>Rhodococcus</taxon>
    </lineage>
</organism>
<dbReference type="Gene3D" id="2.30.38.10">
    <property type="entry name" value="Luciferase, Domain 3"/>
    <property type="match status" value="1"/>
</dbReference>
<dbReference type="InterPro" id="IPR000873">
    <property type="entry name" value="AMP-dep_synth/lig_dom"/>
</dbReference>
<reference evidence="5 6" key="1">
    <citation type="submission" date="2019-07" db="EMBL/GenBank/DDBJ databases">
        <title>Genome sequencing of lignin-degrading bacterial isolates.</title>
        <authorList>
            <person name="Gladden J."/>
        </authorList>
    </citation>
    <scope>NUCLEOTIDE SEQUENCE [LARGE SCALE GENOMIC DNA]</scope>
    <source>
        <strain evidence="5 6">J45</strain>
    </source>
</reference>
<sequence length="552" mass="60344">MSLEMSYWPASASTGIRDITFSDLLREAAATAPDRVALVDGVADPTDRRQWTYGQLLADTEATARALLTHFRPGDRIAVWAPNSADWVILHQAIAMAGMVLVGINPAYRAHELEYILRQSRAAGLFYRESYRGADLSAILNEVRSSLPELHTVVSGSEWVEFARTGDPNTQFPTVSPTDAVQLQYTSGTTGFPKGALLHHKGLANEAAFVFERAGRTDPLVCVNAMPMYHIGGGGVTELGTFAAHGTFVILPAFEPALMLEMIETYRGTHSLMVPTMLIALLDHPDRHTHDLSSIHTVMSGAAAVPEALVDRVIRDLDCNFTILFGQSEMHGVISQTRITDTVVDQATTVGQPLPELEVKIIDPVSGEIVPVGEQGEVCCRGYQVMLGYSDMPDETAATIEADGWLRMGDLGVMDSRGFLKITGRIKEMIIRGGLNIYPREIEELLYRHPAVAEVAVIGVPDEKWGEQIGAVVRMKESHSVPTAAELKSWLRERLAAHKTPALWYFTRALPMTPSGKIQKFRVQEQIADGTLTAAPMTERDAAEQSSADLVS</sequence>